<dbReference type="PANTHER" id="PTHR43975:SF2">
    <property type="entry name" value="EG:BACR7A4.14 PROTEIN-RELATED"/>
    <property type="match status" value="1"/>
</dbReference>
<proteinExistence type="predicted"/>
<dbReference type="PROSITE" id="PS00061">
    <property type="entry name" value="ADH_SHORT"/>
    <property type="match status" value="1"/>
</dbReference>
<accession>A0A2Z2P688</accession>
<dbReference type="InterPro" id="IPR020904">
    <property type="entry name" value="Sc_DH/Rdtase_CS"/>
</dbReference>
<dbReference type="GO" id="GO:0050255">
    <property type="term" value="F:ribitol 2-dehydrogenase (NAD+) activity"/>
    <property type="evidence" value="ECO:0007669"/>
    <property type="project" value="UniProtKB-EC"/>
</dbReference>
<dbReference type="Gene3D" id="3.40.50.720">
    <property type="entry name" value="NAD(P)-binding Rossmann-like Domain"/>
    <property type="match status" value="1"/>
</dbReference>
<reference evidence="1 2" key="1">
    <citation type="submission" date="2016-12" db="EMBL/GenBank/DDBJ databases">
        <authorList>
            <person name="Song W.-J."/>
            <person name="Kurnit D.M."/>
        </authorList>
    </citation>
    <scope>NUCLEOTIDE SEQUENCE [LARGE SCALE GENOMIC DNA]</scope>
    <source>
        <strain evidence="1 2">IMCC3135</strain>
    </source>
</reference>
<dbReference type="CDD" id="cd05233">
    <property type="entry name" value="SDR_c"/>
    <property type="match status" value="1"/>
</dbReference>
<gene>
    <name evidence="1" type="primary">rbtD</name>
    <name evidence="1" type="ORF">IMCC3135_30840</name>
</gene>
<dbReference type="RefSeq" id="WP_088921019.1">
    <property type="nucleotide sequence ID" value="NZ_CP018632.1"/>
</dbReference>
<organism evidence="1 2">
    <name type="scientific">Granulosicoccus antarcticus IMCC3135</name>
    <dbReference type="NCBI Taxonomy" id="1192854"/>
    <lineage>
        <taxon>Bacteria</taxon>
        <taxon>Pseudomonadati</taxon>
        <taxon>Pseudomonadota</taxon>
        <taxon>Gammaproteobacteria</taxon>
        <taxon>Chromatiales</taxon>
        <taxon>Granulosicoccaceae</taxon>
        <taxon>Granulosicoccus</taxon>
    </lineage>
</organism>
<dbReference type="OrthoDB" id="335726at2"/>
<keyword evidence="1" id="KW-0560">Oxidoreductase</keyword>
<dbReference type="SUPFAM" id="SSF51735">
    <property type="entry name" value="NAD(P)-binding Rossmann-fold domains"/>
    <property type="match status" value="1"/>
</dbReference>
<evidence type="ECO:0000313" key="2">
    <source>
        <dbReference type="Proteomes" id="UP000250079"/>
    </source>
</evidence>
<dbReference type="AlphaFoldDB" id="A0A2Z2P688"/>
<dbReference type="KEGG" id="gai:IMCC3135_30840"/>
<keyword evidence="2" id="KW-1185">Reference proteome</keyword>
<dbReference type="PANTHER" id="PTHR43975">
    <property type="entry name" value="ZGC:101858"/>
    <property type="match status" value="1"/>
</dbReference>
<protein>
    <submittedName>
        <fullName evidence="1">Ribitol 2-dehydrogenase</fullName>
        <ecNumber evidence="1">1.1.1.56</ecNumber>
    </submittedName>
</protein>
<dbReference type="PRINTS" id="PR00081">
    <property type="entry name" value="GDHRDH"/>
</dbReference>
<sequence length="242" mass="26128">MSLPLKGQVAAITGAASGIGLASAEAMLAAGARVALIDRDEAALNKLHVQYGDAVIPLVIDLLDPKSCATLLPRVLEQAGQLDILHANAGLYVGGDLVDSETDAIDRMMNLNVNVVMKNVHDVLPHMIERGTGDIMVTSSLAAHYPTPWEPVYASSKWAINCFVQTVRRQVFKHGIRVGSVSPGPVISALLSDWPEEKLREAKESGSLMETSEVADAVMYMLTRPRNVTIRDMIIMPSNFDL</sequence>
<dbReference type="Pfam" id="PF00106">
    <property type="entry name" value="adh_short"/>
    <property type="match status" value="1"/>
</dbReference>
<dbReference type="Proteomes" id="UP000250079">
    <property type="component" value="Chromosome"/>
</dbReference>
<dbReference type="InterPro" id="IPR002347">
    <property type="entry name" value="SDR_fam"/>
</dbReference>
<dbReference type="EC" id="1.1.1.56" evidence="1"/>
<dbReference type="EMBL" id="CP018632">
    <property type="protein sequence ID" value="ASJ76217.1"/>
    <property type="molecule type" value="Genomic_DNA"/>
</dbReference>
<evidence type="ECO:0000313" key="1">
    <source>
        <dbReference type="EMBL" id="ASJ76217.1"/>
    </source>
</evidence>
<dbReference type="InterPro" id="IPR036291">
    <property type="entry name" value="NAD(P)-bd_dom_sf"/>
</dbReference>
<name>A0A2Z2P688_9GAMM</name>